<organism evidence="2 3">
    <name type="scientific">Chlamydomonas reinhardtii</name>
    <name type="common">Chlamydomonas smithii</name>
    <dbReference type="NCBI Taxonomy" id="3055"/>
    <lineage>
        <taxon>Eukaryota</taxon>
        <taxon>Viridiplantae</taxon>
        <taxon>Chlorophyta</taxon>
        <taxon>core chlorophytes</taxon>
        <taxon>Chlorophyceae</taxon>
        <taxon>CS clade</taxon>
        <taxon>Chlamydomonadales</taxon>
        <taxon>Chlamydomonadaceae</taxon>
        <taxon>Chlamydomonas</taxon>
    </lineage>
</organism>
<dbReference type="PANTHER" id="PTHR12393:SF6">
    <property type="entry name" value="SPHINGOMYELIN PHOSPHODIESTERASE 2"/>
    <property type="match status" value="1"/>
</dbReference>
<dbReference type="Gene3D" id="1.25.40.20">
    <property type="entry name" value="Ankyrin repeat-containing domain"/>
    <property type="match status" value="2"/>
</dbReference>
<feature type="region of interest" description="Disordered" evidence="1">
    <location>
        <begin position="272"/>
        <end position="325"/>
    </location>
</feature>
<feature type="compositionally biased region" description="Gly residues" evidence="1">
    <location>
        <begin position="290"/>
        <end position="300"/>
    </location>
</feature>
<evidence type="ECO:0000256" key="1">
    <source>
        <dbReference type="SAM" id="MobiDB-lite"/>
    </source>
</evidence>
<dbReference type="RefSeq" id="XP_042918538.1">
    <property type="nucleotide sequence ID" value="XM_043068443.1"/>
</dbReference>
<dbReference type="STRING" id="3055.A0A2K3D4D8"/>
<dbReference type="PaxDb" id="3055-EDP00700"/>
<dbReference type="EMBL" id="CM008973">
    <property type="protein sequence ID" value="PNW75387.1"/>
    <property type="molecule type" value="Genomic_DNA"/>
</dbReference>
<dbReference type="AlphaFoldDB" id="A0A2K3D4D8"/>
<evidence type="ECO:0000313" key="2">
    <source>
        <dbReference type="EMBL" id="PNW75387.1"/>
    </source>
</evidence>
<sequence length="666" mass="69152">MHNADVHHRAGPGVQAVTATTRAATGASDSAACIWLPELISHIADFMPRNEVACCLRLVNRAAAAALQGARYTTIRLSEHVPHAAFARRWAAPDASRRLTSAQRRQLLALTAAAGETRNLQLLLKHQWAGALTPELFCAAAAGGHLAACELLRRRGCPWGSWTTAAAAGAGRRAVVEWLVASGVPQGWDWRSAQAAAKAGHVELAAWLLPRVATSMTHYKSSFLAAAAEGCTLRDLRRFMLQVLGGQPPAAVAAAAAAEAAVAAEADMEVAQEARGCRTEPGSDATAPGSGSGSGSGPGSGSTSQTTSGEEEDEGEGEADEVESPEELFTDLFQDAAAPLSPAEAPHSAMASIQAVRRCGDWRQRLDWLAGRGYRLSAVAASAAADAGNAEALEYLLGRVPSASYGREISSCAARGDLPVLRLLRPYMARMIAADAAEMAATHGQLEVVAWLLEGAADMRQEPGADGGSDIYSAGGRGSGGGGAAGAAAAPQGAAGHLLSAALFRAAAKSGSVALLRWLRDRGCAWDSRAWVSAAADSSQEVVEWLAEAGCPMPADGEPYLLPACEGDTPMLRCLHRLGCPLGPPGGGLLTRVLSTPLAPVDGGALRGLMCLVEELGCSVDWEAALQGTETWRGRDKEEVAAWLRRLRGEREGREGQEAAGRQAAA</sequence>
<evidence type="ECO:0000313" key="3">
    <source>
        <dbReference type="Proteomes" id="UP000006906"/>
    </source>
</evidence>
<dbReference type="InParanoid" id="A0A2K3D4D8"/>
<dbReference type="PANTHER" id="PTHR12393">
    <property type="entry name" value="SPHINGOMYELIN PHOSPHODIESTERASE RELATED"/>
    <property type="match status" value="1"/>
</dbReference>
<dbReference type="SUPFAM" id="SSF140860">
    <property type="entry name" value="Pseudo ankyrin repeat-like"/>
    <property type="match status" value="2"/>
</dbReference>
<name>A0A2K3D4D8_CHLRE</name>
<protein>
    <submittedName>
        <fullName evidence="2">Uncharacterized protein</fullName>
    </submittedName>
</protein>
<gene>
    <name evidence="2" type="ORF">CHLRE_12g525000v5</name>
</gene>
<reference evidence="2 3" key="1">
    <citation type="journal article" date="2007" name="Science">
        <title>The Chlamydomonas genome reveals the evolution of key animal and plant functions.</title>
        <authorList>
            <person name="Merchant S.S."/>
            <person name="Prochnik S.E."/>
            <person name="Vallon O."/>
            <person name="Harris E.H."/>
            <person name="Karpowicz S.J."/>
            <person name="Witman G.B."/>
            <person name="Terry A."/>
            <person name="Salamov A."/>
            <person name="Fritz-Laylin L.K."/>
            <person name="Marechal-Drouard L."/>
            <person name="Marshall W.F."/>
            <person name="Qu L.H."/>
            <person name="Nelson D.R."/>
            <person name="Sanderfoot A.A."/>
            <person name="Spalding M.H."/>
            <person name="Kapitonov V.V."/>
            <person name="Ren Q."/>
            <person name="Ferris P."/>
            <person name="Lindquist E."/>
            <person name="Shapiro H."/>
            <person name="Lucas S.M."/>
            <person name="Grimwood J."/>
            <person name="Schmutz J."/>
            <person name="Cardol P."/>
            <person name="Cerutti H."/>
            <person name="Chanfreau G."/>
            <person name="Chen C.L."/>
            <person name="Cognat V."/>
            <person name="Croft M.T."/>
            <person name="Dent R."/>
            <person name="Dutcher S."/>
            <person name="Fernandez E."/>
            <person name="Fukuzawa H."/>
            <person name="Gonzalez-Ballester D."/>
            <person name="Gonzalez-Halphen D."/>
            <person name="Hallmann A."/>
            <person name="Hanikenne M."/>
            <person name="Hippler M."/>
            <person name="Inwood W."/>
            <person name="Jabbari K."/>
            <person name="Kalanon M."/>
            <person name="Kuras R."/>
            <person name="Lefebvre P.A."/>
            <person name="Lemaire S.D."/>
            <person name="Lobanov A.V."/>
            <person name="Lohr M."/>
            <person name="Manuell A."/>
            <person name="Meier I."/>
            <person name="Mets L."/>
            <person name="Mittag M."/>
            <person name="Mittelmeier T."/>
            <person name="Moroney J.V."/>
            <person name="Moseley J."/>
            <person name="Napoli C."/>
            <person name="Nedelcu A.M."/>
            <person name="Niyogi K."/>
            <person name="Novoselov S.V."/>
            <person name="Paulsen I.T."/>
            <person name="Pazour G."/>
            <person name="Purton S."/>
            <person name="Ral J.P."/>
            <person name="Riano-Pachon D.M."/>
            <person name="Riekhof W."/>
            <person name="Rymarquis L."/>
            <person name="Schroda M."/>
            <person name="Stern D."/>
            <person name="Umen J."/>
            <person name="Willows R."/>
            <person name="Wilson N."/>
            <person name="Zimmer S.L."/>
            <person name="Allmer J."/>
            <person name="Balk J."/>
            <person name="Bisova K."/>
            <person name="Chen C.J."/>
            <person name="Elias M."/>
            <person name="Gendler K."/>
            <person name="Hauser C."/>
            <person name="Lamb M.R."/>
            <person name="Ledford H."/>
            <person name="Long J.C."/>
            <person name="Minagawa J."/>
            <person name="Page M.D."/>
            <person name="Pan J."/>
            <person name="Pootakham W."/>
            <person name="Roje S."/>
            <person name="Rose A."/>
            <person name="Stahlberg E."/>
            <person name="Terauchi A.M."/>
            <person name="Yang P."/>
            <person name="Ball S."/>
            <person name="Bowler C."/>
            <person name="Dieckmann C.L."/>
            <person name="Gladyshev V.N."/>
            <person name="Green P."/>
            <person name="Jorgensen R."/>
            <person name="Mayfield S."/>
            <person name="Mueller-Roeber B."/>
            <person name="Rajamani S."/>
            <person name="Sayre R.T."/>
            <person name="Brokstein P."/>
            <person name="Dubchak I."/>
            <person name="Goodstein D."/>
            <person name="Hornick L."/>
            <person name="Huang Y.W."/>
            <person name="Jhaveri J."/>
            <person name="Luo Y."/>
            <person name="Martinez D."/>
            <person name="Ngau W.C."/>
            <person name="Otillar B."/>
            <person name="Poliakov A."/>
            <person name="Porter A."/>
            <person name="Szajkowski L."/>
            <person name="Werner G."/>
            <person name="Zhou K."/>
            <person name="Grigoriev I.V."/>
            <person name="Rokhsar D.S."/>
            <person name="Grossman A.R."/>
        </authorList>
    </citation>
    <scope>NUCLEOTIDE SEQUENCE [LARGE SCALE GENOMIC DNA]</scope>
    <source>
        <strain evidence="3">CC-503</strain>
    </source>
</reference>
<dbReference type="OrthoDB" id="546447at2759"/>
<dbReference type="ExpressionAtlas" id="A0A2K3D4D8">
    <property type="expression patterns" value="baseline"/>
</dbReference>
<dbReference type="Gramene" id="PNW75387">
    <property type="protein sequence ID" value="PNW75387"/>
    <property type="gene ID" value="CHLRE_12g525000v5"/>
</dbReference>
<feature type="compositionally biased region" description="Acidic residues" evidence="1">
    <location>
        <begin position="309"/>
        <end position="325"/>
    </location>
</feature>
<dbReference type="GeneID" id="5722509"/>
<dbReference type="Proteomes" id="UP000006906">
    <property type="component" value="Chromosome 12"/>
</dbReference>
<accession>A0A2K3D4D8</accession>
<dbReference type="KEGG" id="cre:CHLRE_12g525000v5"/>
<keyword evidence="3" id="KW-1185">Reference proteome</keyword>
<dbReference type="OMA" id="EWIAGHY"/>
<dbReference type="InterPro" id="IPR036770">
    <property type="entry name" value="Ankyrin_rpt-contain_sf"/>
</dbReference>
<proteinExistence type="predicted"/>